<evidence type="ECO:0000313" key="1">
    <source>
        <dbReference type="EMBL" id="AKA36010.1"/>
    </source>
</evidence>
<evidence type="ECO:0000313" key="2">
    <source>
        <dbReference type="Proteomes" id="UP000032726"/>
    </source>
</evidence>
<proteinExistence type="predicted"/>
<dbReference type="EMBL" id="CP011071">
    <property type="protein sequence ID" value="AKA36010.1"/>
    <property type="molecule type" value="Genomic_DNA"/>
</dbReference>
<dbReference type="AlphaFoldDB" id="A0A0D5YUT0"/>
<dbReference type="STRING" id="516051.VC82_2432"/>
<name>A0A0D5YUT0_9FLAO</name>
<dbReference type="Pfam" id="PF21983">
    <property type="entry name" value="NikA-like"/>
    <property type="match status" value="1"/>
</dbReference>
<dbReference type="RefSeq" id="WP_045802594.1">
    <property type="nucleotide sequence ID" value="NZ_CP011071.1"/>
</dbReference>
<sequence length="128" mass="14905">MKQRKRGRKRLGNKKRYHNVMLRFNDSEYAKLKVICESFNLDISKRGTISPLLRRLVLNQKADEKDRLPDTSNLAYQINKIGNNINQLVKLAHHKNLRNPNLGLQDEIQRTNGFLLKLVEIIGKEKTG</sequence>
<organism evidence="1 2">
    <name type="scientific">Flagellimonas lutaonensis</name>
    <dbReference type="NCBI Taxonomy" id="516051"/>
    <lineage>
        <taxon>Bacteria</taxon>
        <taxon>Pseudomonadati</taxon>
        <taxon>Bacteroidota</taxon>
        <taxon>Flavobacteriia</taxon>
        <taxon>Flavobacteriales</taxon>
        <taxon>Flavobacteriaceae</taxon>
        <taxon>Flagellimonas</taxon>
    </lineage>
</organism>
<dbReference type="Proteomes" id="UP000032726">
    <property type="component" value="Chromosome"/>
</dbReference>
<dbReference type="InterPro" id="IPR053842">
    <property type="entry name" value="NikA-like"/>
</dbReference>
<gene>
    <name evidence="1" type="ORF">VC82_2432</name>
</gene>
<dbReference type="KEGG" id="mlt:VC82_2432"/>
<reference evidence="1 2" key="1">
    <citation type="submission" date="2015-03" db="EMBL/GenBank/DDBJ databases">
        <title>Complete genome sequence of Muricauda lutaonensis CC-HSB-11T, isolated from a coastal hot spring.</title>
        <authorList>
            <person name="Kim K.M."/>
        </authorList>
    </citation>
    <scope>NUCLEOTIDE SEQUENCE [LARGE SCALE GENOMIC DNA]</scope>
    <source>
        <strain evidence="1 2">CC-HSB-11</strain>
    </source>
</reference>
<keyword evidence="2" id="KW-1185">Reference proteome</keyword>
<dbReference type="OrthoDB" id="1442511at2"/>
<protein>
    <submittedName>
        <fullName evidence="1">Uncharacterized protein</fullName>
    </submittedName>
</protein>
<dbReference type="HOGENOM" id="CLU_1957104_0_0_10"/>
<accession>A0A0D5YUT0</accession>